<dbReference type="InterPro" id="IPR038336">
    <property type="entry name" value="NET_sf"/>
</dbReference>
<feature type="domain" description="NET" evidence="9">
    <location>
        <begin position="282"/>
        <end position="363"/>
    </location>
</feature>
<evidence type="ECO:0000313" key="11">
    <source>
        <dbReference type="Proteomes" id="UP001279734"/>
    </source>
</evidence>
<sequence length="412" mass="47245">MRSRGAHCLRATLSLSRCCIARLSLSLARCACREYTGVTITRMAECEMEGVKHQVNEALLQVNRLEQRVHEIEQFYSNSCRKQPGNSKGSSFVKDRDKERHITTTKKQQQDAECKEAAAAKRMQELMRQFATIFRQITQHKWAWPFMEPVDVKGLGLHDYYEVIEKPMDFSTIKRQMEAKDGSGYKHVREICADVRLVFKNAMKYNDERNDVHVMAKSLLAKFEEKWLQLLPKVAEEEKRLEEEAAEAKLNVQLAEEAARAKMAKDICNELYEIDMHLEELRESVVRKCRKMSTEEKRQLGTALTRLSPDDLSRALEIVAEGNPSFQTAAEEVDLDIDAQSESTLWRLKFFVKDALQTRGKLSASTAGNNLDKGNNNNNNNNTNNTNHAKRKREICDALAKVSKKKRKNLAS</sequence>
<feature type="chain" id="PRO_5042252262" evidence="7">
    <location>
        <begin position="22"/>
        <end position="412"/>
    </location>
</feature>
<proteinExistence type="predicted"/>
<feature type="compositionally biased region" description="Low complexity" evidence="6">
    <location>
        <begin position="375"/>
        <end position="387"/>
    </location>
</feature>
<dbReference type="EMBL" id="BSYO01000010">
    <property type="protein sequence ID" value="GMH10530.1"/>
    <property type="molecule type" value="Genomic_DNA"/>
</dbReference>
<feature type="region of interest" description="Disordered" evidence="6">
    <location>
        <begin position="364"/>
        <end position="393"/>
    </location>
</feature>
<evidence type="ECO:0000256" key="3">
    <source>
        <dbReference type="ARBA" id="ARBA00023163"/>
    </source>
</evidence>
<dbReference type="Gene3D" id="1.20.1270.220">
    <property type="match status" value="1"/>
</dbReference>
<keyword evidence="2 4" id="KW-0103">Bromodomain</keyword>
<comment type="caution">
    <text evidence="10">The sequence shown here is derived from an EMBL/GenBank/DDBJ whole genome shotgun (WGS) entry which is preliminary data.</text>
</comment>
<keyword evidence="11" id="KW-1185">Reference proteome</keyword>
<gene>
    <name evidence="10" type="ORF">Nepgr_012371</name>
</gene>
<keyword evidence="7" id="KW-0732">Signal</keyword>
<dbReference type="Proteomes" id="UP001279734">
    <property type="component" value="Unassembled WGS sequence"/>
</dbReference>
<dbReference type="Pfam" id="PF17035">
    <property type="entry name" value="BET"/>
    <property type="match status" value="1"/>
</dbReference>
<evidence type="ECO:0000256" key="4">
    <source>
        <dbReference type="PROSITE-ProRule" id="PRU00035"/>
    </source>
</evidence>
<dbReference type="PANTHER" id="PTHR45926">
    <property type="entry name" value="OSJNBA0053K19.4 PROTEIN"/>
    <property type="match status" value="1"/>
</dbReference>
<dbReference type="PRINTS" id="PR00503">
    <property type="entry name" value="BROMODOMAIN"/>
</dbReference>
<feature type="signal peptide" evidence="7">
    <location>
        <begin position="1"/>
        <end position="21"/>
    </location>
</feature>
<feature type="coiled-coil region" evidence="5">
    <location>
        <begin position="231"/>
        <end position="258"/>
    </location>
</feature>
<feature type="region of interest" description="Disordered" evidence="6">
    <location>
        <begin position="81"/>
        <end position="106"/>
    </location>
</feature>
<dbReference type="InterPro" id="IPR027353">
    <property type="entry name" value="NET_dom"/>
</dbReference>
<feature type="compositionally biased region" description="Polar residues" evidence="6">
    <location>
        <begin position="81"/>
        <end position="90"/>
    </location>
</feature>
<reference evidence="10" key="1">
    <citation type="submission" date="2023-05" db="EMBL/GenBank/DDBJ databases">
        <title>Nepenthes gracilis genome sequencing.</title>
        <authorList>
            <person name="Fukushima K."/>
        </authorList>
    </citation>
    <scope>NUCLEOTIDE SEQUENCE</scope>
    <source>
        <strain evidence="10">SING2019-196</strain>
    </source>
</reference>
<dbReference type="Pfam" id="PF00439">
    <property type="entry name" value="Bromodomain"/>
    <property type="match status" value="1"/>
</dbReference>
<evidence type="ECO:0000256" key="7">
    <source>
        <dbReference type="SAM" id="SignalP"/>
    </source>
</evidence>
<feature type="domain" description="Bromo" evidence="8">
    <location>
        <begin position="138"/>
        <end position="213"/>
    </location>
</feature>
<dbReference type="Gene3D" id="1.20.920.10">
    <property type="entry name" value="Bromodomain-like"/>
    <property type="match status" value="1"/>
</dbReference>
<organism evidence="10 11">
    <name type="scientific">Nepenthes gracilis</name>
    <name type="common">Slender pitcher plant</name>
    <dbReference type="NCBI Taxonomy" id="150966"/>
    <lineage>
        <taxon>Eukaryota</taxon>
        <taxon>Viridiplantae</taxon>
        <taxon>Streptophyta</taxon>
        <taxon>Embryophyta</taxon>
        <taxon>Tracheophyta</taxon>
        <taxon>Spermatophyta</taxon>
        <taxon>Magnoliopsida</taxon>
        <taxon>eudicotyledons</taxon>
        <taxon>Gunneridae</taxon>
        <taxon>Pentapetalae</taxon>
        <taxon>Caryophyllales</taxon>
        <taxon>Nepenthaceae</taxon>
        <taxon>Nepenthes</taxon>
    </lineage>
</organism>
<evidence type="ECO:0000259" key="9">
    <source>
        <dbReference type="PROSITE" id="PS51525"/>
    </source>
</evidence>
<keyword evidence="3" id="KW-0804">Transcription</keyword>
<feature type="coiled-coil region" evidence="5">
    <location>
        <begin position="48"/>
        <end position="75"/>
    </location>
</feature>
<name>A0AAD3XNA5_NEPGR</name>
<feature type="compositionally biased region" description="Basic and acidic residues" evidence="6">
    <location>
        <begin position="93"/>
        <end position="106"/>
    </location>
</feature>
<keyword evidence="5" id="KW-0175">Coiled coil</keyword>
<dbReference type="SUPFAM" id="SSF47370">
    <property type="entry name" value="Bromodomain"/>
    <property type="match status" value="1"/>
</dbReference>
<dbReference type="PROSITE" id="PS51525">
    <property type="entry name" value="NET"/>
    <property type="match status" value="1"/>
</dbReference>
<dbReference type="PROSITE" id="PS50014">
    <property type="entry name" value="BROMODOMAIN_2"/>
    <property type="match status" value="1"/>
</dbReference>
<evidence type="ECO:0000256" key="6">
    <source>
        <dbReference type="SAM" id="MobiDB-lite"/>
    </source>
</evidence>
<dbReference type="InterPro" id="IPR036427">
    <property type="entry name" value="Bromodomain-like_sf"/>
</dbReference>
<protein>
    <submittedName>
        <fullName evidence="10">Uncharacterized protein</fullName>
    </submittedName>
</protein>
<keyword evidence="1" id="KW-0805">Transcription regulation</keyword>
<evidence type="ECO:0000313" key="10">
    <source>
        <dbReference type="EMBL" id="GMH10530.1"/>
    </source>
</evidence>
<dbReference type="InterPro" id="IPR001487">
    <property type="entry name" value="Bromodomain"/>
</dbReference>
<accession>A0AAD3XNA5</accession>
<evidence type="ECO:0000256" key="1">
    <source>
        <dbReference type="ARBA" id="ARBA00023015"/>
    </source>
</evidence>
<dbReference type="SMART" id="SM00297">
    <property type="entry name" value="BROMO"/>
    <property type="match status" value="1"/>
</dbReference>
<feature type="compositionally biased region" description="Polar residues" evidence="6">
    <location>
        <begin position="364"/>
        <end position="374"/>
    </location>
</feature>
<evidence type="ECO:0000256" key="2">
    <source>
        <dbReference type="ARBA" id="ARBA00023117"/>
    </source>
</evidence>
<evidence type="ECO:0000256" key="5">
    <source>
        <dbReference type="SAM" id="Coils"/>
    </source>
</evidence>
<evidence type="ECO:0000259" key="8">
    <source>
        <dbReference type="PROSITE" id="PS50014"/>
    </source>
</evidence>
<dbReference type="AlphaFoldDB" id="A0AAD3XNA5"/>